<dbReference type="EMBL" id="JBBNAE010000006">
    <property type="protein sequence ID" value="KAK9115793.1"/>
    <property type="molecule type" value="Genomic_DNA"/>
</dbReference>
<reference evidence="2 3" key="1">
    <citation type="submission" date="2024-01" db="EMBL/GenBank/DDBJ databases">
        <title>Genome assemblies of Stephania.</title>
        <authorList>
            <person name="Yang L."/>
        </authorList>
    </citation>
    <scope>NUCLEOTIDE SEQUENCE [LARGE SCALE GENOMIC DNA]</scope>
    <source>
        <strain evidence="2">QJT</strain>
        <tissue evidence="2">Leaf</tissue>
    </source>
</reference>
<evidence type="ECO:0000313" key="3">
    <source>
        <dbReference type="Proteomes" id="UP001417504"/>
    </source>
</evidence>
<protein>
    <submittedName>
        <fullName evidence="2">Uncharacterized protein</fullName>
    </submittedName>
</protein>
<evidence type="ECO:0000256" key="1">
    <source>
        <dbReference type="SAM" id="Phobius"/>
    </source>
</evidence>
<proteinExistence type="predicted"/>
<keyword evidence="1" id="KW-1133">Transmembrane helix</keyword>
<organism evidence="2 3">
    <name type="scientific">Stephania japonica</name>
    <dbReference type="NCBI Taxonomy" id="461633"/>
    <lineage>
        <taxon>Eukaryota</taxon>
        <taxon>Viridiplantae</taxon>
        <taxon>Streptophyta</taxon>
        <taxon>Embryophyta</taxon>
        <taxon>Tracheophyta</taxon>
        <taxon>Spermatophyta</taxon>
        <taxon>Magnoliopsida</taxon>
        <taxon>Ranunculales</taxon>
        <taxon>Menispermaceae</taxon>
        <taxon>Menispermoideae</taxon>
        <taxon>Cissampelideae</taxon>
        <taxon>Stephania</taxon>
    </lineage>
</organism>
<name>A0AAP0NQQ8_9MAGN</name>
<evidence type="ECO:0000313" key="2">
    <source>
        <dbReference type="EMBL" id="KAK9115793.1"/>
    </source>
</evidence>
<keyword evidence="3" id="KW-1185">Reference proteome</keyword>
<gene>
    <name evidence="2" type="ORF">Sjap_014740</name>
</gene>
<keyword evidence="1" id="KW-0472">Membrane</keyword>
<keyword evidence="1" id="KW-0812">Transmembrane</keyword>
<sequence length="60" mass="7288">MPEQVKVVDPKQIWEFLLQAAPKVFFEQQYLFVDFFSRIVNMTFIYPYLLIFDACIMDME</sequence>
<comment type="caution">
    <text evidence="2">The sequence shown here is derived from an EMBL/GenBank/DDBJ whole genome shotgun (WGS) entry which is preliminary data.</text>
</comment>
<feature type="transmembrane region" description="Helical" evidence="1">
    <location>
        <begin position="35"/>
        <end position="56"/>
    </location>
</feature>
<accession>A0AAP0NQQ8</accession>
<dbReference type="AlphaFoldDB" id="A0AAP0NQQ8"/>
<dbReference type="Proteomes" id="UP001417504">
    <property type="component" value="Unassembled WGS sequence"/>
</dbReference>